<name>A0AAD0SEP5_9GAMM</name>
<keyword evidence="3" id="KW-1185">Reference proteome</keyword>
<gene>
    <name evidence="2" type="ORF">CKQ53_04500</name>
</gene>
<dbReference type="KEGG" id="lbq:CKQ53_04500"/>
<feature type="transmembrane region" description="Helical" evidence="1">
    <location>
        <begin position="6"/>
        <end position="27"/>
    </location>
</feature>
<keyword evidence="1" id="KW-0472">Membrane</keyword>
<evidence type="ECO:0000313" key="3">
    <source>
        <dbReference type="Proteomes" id="UP000263881"/>
    </source>
</evidence>
<dbReference type="EMBL" id="CP023009">
    <property type="protein sequence ID" value="AXW86311.1"/>
    <property type="molecule type" value="Genomic_DNA"/>
</dbReference>
<dbReference type="Proteomes" id="UP000263881">
    <property type="component" value="Chromosome"/>
</dbReference>
<evidence type="ECO:0000256" key="1">
    <source>
        <dbReference type="SAM" id="Phobius"/>
    </source>
</evidence>
<accession>A0AAD0SEP5</accession>
<reference evidence="2 3" key="1">
    <citation type="submission" date="2017-08" db="EMBL/GenBank/DDBJ databases">
        <title>Comparative genomics of bacteria isolated from necrotic lesions of AOD affected trees.</title>
        <authorList>
            <person name="Doonan J."/>
            <person name="Denman S."/>
            <person name="McDonald J.E."/>
        </authorList>
    </citation>
    <scope>NUCLEOTIDE SEQUENCE [LARGE SCALE GENOMIC DNA]</scope>
    <source>
        <strain evidence="2 3">477</strain>
    </source>
</reference>
<organism evidence="2 3">
    <name type="scientific">Lonsdalea britannica</name>
    <dbReference type="NCBI Taxonomy" id="1082704"/>
    <lineage>
        <taxon>Bacteria</taxon>
        <taxon>Pseudomonadati</taxon>
        <taxon>Pseudomonadota</taxon>
        <taxon>Gammaproteobacteria</taxon>
        <taxon>Enterobacterales</taxon>
        <taxon>Pectobacteriaceae</taxon>
        <taxon>Lonsdalea</taxon>
    </lineage>
</organism>
<dbReference type="AlphaFoldDB" id="A0AAD0SEP5"/>
<keyword evidence="1" id="KW-1133">Transmembrane helix</keyword>
<sequence length="75" mass="8428">MIDPVFLAIDTIPVYLPSLMEGFFLAISGKHLSKQKDINQMQAVSMWTDTGQKPVFFLKCGHHGVTFYSAYPGYV</sequence>
<proteinExistence type="predicted"/>
<keyword evidence="1" id="KW-0812">Transmembrane</keyword>
<protein>
    <submittedName>
        <fullName evidence="2">Uncharacterized protein</fullName>
    </submittedName>
</protein>
<evidence type="ECO:0000313" key="2">
    <source>
        <dbReference type="EMBL" id="AXW86311.1"/>
    </source>
</evidence>